<proteinExistence type="predicted"/>
<evidence type="ECO:0000313" key="2">
    <source>
        <dbReference type="EMBL" id="AOP33644.1"/>
    </source>
</evidence>
<name>A0A1D7UVS2_9LEPT</name>
<keyword evidence="1" id="KW-0812">Transmembrane</keyword>
<dbReference type="AlphaFoldDB" id="A0A1D7UVS2"/>
<protein>
    <recommendedName>
        <fullName evidence="4">Band 7 domain-containing protein</fullName>
    </recommendedName>
</protein>
<feature type="transmembrane region" description="Helical" evidence="1">
    <location>
        <begin position="7"/>
        <end position="27"/>
    </location>
</feature>
<dbReference type="OrthoDB" id="339512at2"/>
<sequence length="293" mass="33295">MRLWTKLFWILIPGLFATLLYFCLIPLKEGDALLVVDGSEEILEYTGGPGYVFEWKAILPWKFQVLRFPISSRVANANLSVDLSSGLFPESSSEGKIKIKLEVKYSLDSQRAPEFLETAGIRDEKISNYISKLLHSILRKKIDEYLNNPALLKNNLENYTRNNLAVDLLADEKTIKTLSLRILDLQVPDAVLINGIYRNQNLLLQRKLELVAALGKAEALKIEEDAKTFALLKRLEKTKDFVTKNPDMKEFVIYESLSDNVEVILLPSEMILGEIPTSKKKKNGAVKRPKEVE</sequence>
<evidence type="ECO:0000313" key="3">
    <source>
        <dbReference type="Proteomes" id="UP000094197"/>
    </source>
</evidence>
<dbReference type="EMBL" id="CP015217">
    <property type="protein sequence ID" value="AOP33644.1"/>
    <property type="molecule type" value="Genomic_DNA"/>
</dbReference>
<dbReference type="KEGG" id="laj:A0128_07175"/>
<dbReference type="Proteomes" id="UP000094197">
    <property type="component" value="Chromosome 1"/>
</dbReference>
<evidence type="ECO:0000256" key="1">
    <source>
        <dbReference type="SAM" id="Phobius"/>
    </source>
</evidence>
<keyword evidence="1" id="KW-1133">Transmembrane helix</keyword>
<keyword evidence="1" id="KW-0472">Membrane</keyword>
<accession>A0A1D7UVS2</accession>
<evidence type="ECO:0008006" key="4">
    <source>
        <dbReference type="Google" id="ProtNLM"/>
    </source>
</evidence>
<gene>
    <name evidence="2" type="ORF">A0128_07175</name>
</gene>
<reference evidence="2 3" key="1">
    <citation type="submission" date="2016-04" db="EMBL/GenBank/DDBJ databases">
        <title>Complete genome seqeunce of Leptospira alstonii serovar Room22.</title>
        <authorList>
            <person name="Nally J.E."/>
            <person name="Bayles D.O."/>
            <person name="Hurley D."/>
            <person name="Fanning S."/>
            <person name="McMahon B.J."/>
            <person name="Arent Z."/>
        </authorList>
    </citation>
    <scope>NUCLEOTIDE SEQUENCE [LARGE SCALE GENOMIC DNA]</scope>
    <source>
        <strain evidence="2 3">GWTS #1</strain>
    </source>
</reference>
<organism evidence="2 3">
    <name type="scientific">Leptospira tipperaryensis</name>
    <dbReference type="NCBI Taxonomy" id="2564040"/>
    <lineage>
        <taxon>Bacteria</taxon>
        <taxon>Pseudomonadati</taxon>
        <taxon>Spirochaetota</taxon>
        <taxon>Spirochaetia</taxon>
        <taxon>Leptospirales</taxon>
        <taxon>Leptospiraceae</taxon>
        <taxon>Leptospira</taxon>
    </lineage>
</organism>
<dbReference type="RefSeq" id="WP_069606879.1">
    <property type="nucleotide sequence ID" value="NZ_CP015217.1"/>
</dbReference>
<keyword evidence="3" id="KW-1185">Reference proteome</keyword>